<dbReference type="InterPro" id="IPR016092">
    <property type="entry name" value="ATAP"/>
</dbReference>
<dbReference type="InterPro" id="IPR000361">
    <property type="entry name" value="ATAP_core_dom"/>
</dbReference>
<evidence type="ECO:0000259" key="1">
    <source>
        <dbReference type="Pfam" id="PF01521"/>
    </source>
</evidence>
<comment type="caution">
    <text evidence="2">The sequence shown here is derived from an EMBL/GenBank/DDBJ whole genome shotgun (WGS) entry which is preliminary data.</text>
</comment>
<dbReference type="GO" id="GO:0051537">
    <property type="term" value="F:2 iron, 2 sulfur cluster binding"/>
    <property type="evidence" value="ECO:0007669"/>
    <property type="project" value="UniProtKB-ARBA"/>
</dbReference>
<dbReference type="NCBIfam" id="TIGR00049">
    <property type="entry name" value="iron-sulfur cluster assembly accessory protein"/>
    <property type="match status" value="1"/>
</dbReference>
<dbReference type="Proteomes" id="UP000236173">
    <property type="component" value="Unassembled WGS sequence"/>
</dbReference>
<evidence type="ECO:0000313" key="2">
    <source>
        <dbReference type="EMBL" id="GBC98023.1"/>
    </source>
</evidence>
<dbReference type="InterPro" id="IPR035903">
    <property type="entry name" value="HesB-like_dom_sf"/>
</dbReference>
<accession>A0A2H5XA08</accession>
<organism evidence="2 3">
    <name type="scientific">Candidatus Fervidibacter japonicus</name>
    <dbReference type="NCBI Taxonomy" id="2035412"/>
    <lineage>
        <taxon>Bacteria</taxon>
        <taxon>Candidatus Fervidibacterota</taxon>
        <taxon>Candidatus Fervidibacter</taxon>
    </lineage>
</organism>
<name>A0A2H5XA08_9BACT</name>
<dbReference type="PROSITE" id="PS01152">
    <property type="entry name" value="HESB"/>
    <property type="match status" value="1"/>
</dbReference>
<dbReference type="GO" id="GO:0005506">
    <property type="term" value="F:iron ion binding"/>
    <property type="evidence" value="ECO:0007669"/>
    <property type="project" value="TreeGrafter"/>
</dbReference>
<dbReference type="GO" id="GO:0051539">
    <property type="term" value="F:4 iron, 4 sulfur cluster binding"/>
    <property type="evidence" value="ECO:0007669"/>
    <property type="project" value="TreeGrafter"/>
</dbReference>
<dbReference type="GO" id="GO:0016226">
    <property type="term" value="P:iron-sulfur cluster assembly"/>
    <property type="evidence" value="ECO:0007669"/>
    <property type="project" value="InterPro"/>
</dbReference>
<dbReference type="AlphaFoldDB" id="A0A2H5XA08"/>
<sequence length="129" mass="13696">MAEATTVAPVALTDKAAEIVKAILEKKQKPNAVLRLFIVHGGCCGFQYGLGITEKVNEDDAVFESHGVKIVVDPVSLPFVQGSVIDYEDDDLMGGGFRVDNPNAVSECECGHSFRAPGAPEGKPCCGMR</sequence>
<gene>
    <name evidence="2" type="primary">erpA</name>
    <name evidence="2" type="ORF">HRbin17_00518</name>
</gene>
<dbReference type="PANTHER" id="PTHR43011">
    <property type="entry name" value="IRON-SULFUR CLUSTER ASSEMBLY 2 HOMOLOG, MITOCHONDRIAL"/>
    <property type="match status" value="1"/>
</dbReference>
<reference evidence="3" key="1">
    <citation type="submission" date="2017-09" db="EMBL/GenBank/DDBJ databases">
        <title>Metaegenomics of thermophilic ammonia-oxidizing enrichment culture.</title>
        <authorList>
            <person name="Kato S."/>
            <person name="Suzuki K."/>
        </authorList>
    </citation>
    <scope>NUCLEOTIDE SEQUENCE [LARGE SCALE GENOMIC DNA]</scope>
</reference>
<dbReference type="EMBL" id="BEHT01000005">
    <property type="protein sequence ID" value="GBC98023.1"/>
    <property type="molecule type" value="Genomic_DNA"/>
</dbReference>
<dbReference type="PANTHER" id="PTHR43011:SF1">
    <property type="entry name" value="IRON-SULFUR CLUSTER ASSEMBLY 2 HOMOLOG, MITOCHONDRIAL"/>
    <property type="match status" value="1"/>
</dbReference>
<proteinExistence type="predicted"/>
<feature type="domain" description="Core" evidence="1">
    <location>
        <begin position="10"/>
        <end position="111"/>
    </location>
</feature>
<dbReference type="SUPFAM" id="SSF89360">
    <property type="entry name" value="HesB-like domain"/>
    <property type="match status" value="1"/>
</dbReference>
<protein>
    <submittedName>
        <fullName evidence="2">Iron-sulfur cluster insertion protein ErpA</fullName>
    </submittedName>
</protein>
<evidence type="ECO:0000313" key="3">
    <source>
        <dbReference type="Proteomes" id="UP000236173"/>
    </source>
</evidence>
<dbReference type="Pfam" id="PF01521">
    <property type="entry name" value="Fe-S_biosyn"/>
    <property type="match status" value="1"/>
</dbReference>
<dbReference type="Gene3D" id="2.60.300.12">
    <property type="entry name" value="HesB-like domain"/>
    <property type="match status" value="1"/>
</dbReference>
<dbReference type="InterPro" id="IPR017870">
    <property type="entry name" value="FeS_cluster_insertion_CS"/>
</dbReference>